<dbReference type="InterPro" id="IPR010987">
    <property type="entry name" value="Glutathione-S-Trfase_C-like"/>
</dbReference>
<comment type="caution">
    <text evidence="2">The sequence shown here is derived from an EMBL/GenBank/DDBJ whole genome shotgun (WGS) entry which is preliminary data.</text>
</comment>
<dbReference type="PANTHER" id="PTHR43969">
    <property type="entry name" value="GLUTATHIONE S TRANSFERASE D10, ISOFORM A-RELATED"/>
    <property type="match status" value="1"/>
</dbReference>
<dbReference type="AlphaFoldDB" id="A0A3R7NBF5"/>
<dbReference type="Proteomes" id="UP000283509">
    <property type="component" value="Unassembled WGS sequence"/>
</dbReference>
<keyword evidence="3" id="KW-1185">Reference proteome</keyword>
<dbReference type="EMBL" id="QCYY01000805">
    <property type="protein sequence ID" value="ROT82553.1"/>
    <property type="molecule type" value="Genomic_DNA"/>
</dbReference>
<dbReference type="GO" id="GO:0006749">
    <property type="term" value="P:glutathione metabolic process"/>
    <property type="evidence" value="ECO:0007669"/>
    <property type="project" value="TreeGrafter"/>
</dbReference>
<dbReference type="Gene3D" id="1.20.1050.10">
    <property type="match status" value="1"/>
</dbReference>
<organism evidence="2 3">
    <name type="scientific">Penaeus vannamei</name>
    <name type="common">Whiteleg shrimp</name>
    <name type="synonym">Litopenaeus vannamei</name>
    <dbReference type="NCBI Taxonomy" id="6689"/>
    <lineage>
        <taxon>Eukaryota</taxon>
        <taxon>Metazoa</taxon>
        <taxon>Ecdysozoa</taxon>
        <taxon>Arthropoda</taxon>
        <taxon>Crustacea</taxon>
        <taxon>Multicrustacea</taxon>
        <taxon>Malacostraca</taxon>
        <taxon>Eumalacostraca</taxon>
        <taxon>Eucarida</taxon>
        <taxon>Decapoda</taxon>
        <taxon>Dendrobranchiata</taxon>
        <taxon>Penaeoidea</taxon>
        <taxon>Penaeidae</taxon>
        <taxon>Penaeus</taxon>
    </lineage>
</organism>
<dbReference type="InterPro" id="IPR036282">
    <property type="entry name" value="Glutathione-S-Trfase_C_sf"/>
</dbReference>
<evidence type="ECO:0000259" key="1">
    <source>
        <dbReference type="PROSITE" id="PS50405"/>
    </source>
</evidence>
<reference evidence="2 3" key="2">
    <citation type="submission" date="2019-01" db="EMBL/GenBank/DDBJ databases">
        <title>The decoding of complex shrimp genome reveals the adaptation for benthos swimmer, frequently molting mechanism and breeding impact on genome.</title>
        <authorList>
            <person name="Sun Y."/>
            <person name="Gao Y."/>
            <person name="Yu Y."/>
        </authorList>
    </citation>
    <scope>NUCLEOTIDE SEQUENCE [LARGE SCALE GENOMIC DNA]</scope>
    <source>
        <tissue evidence="2">Muscle</tissue>
    </source>
</reference>
<feature type="domain" description="GST C-terminal" evidence="1">
    <location>
        <begin position="106"/>
        <end position="219"/>
    </location>
</feature>
<protein>
    <submittedName>
        <fullName evidence="2">Glutathione S-transferase</fullName>
    </submittedName>
</protein>
<dbReference type="OrthoDB" id="6349011at2759"/>
<proteinExistence type="predicted"/>
<dbReference type="PROSITE" id="PS50405">
    <property type="entry name" value="GST_CTER"/>
    <property type="match status" value="1"/>
</dbReference>
<accession>A0A3R7NBF5</accession>
<dbReference type="GO" id="GO:0004364">
    <property type="term" value="F:glutathione transferase activity"/>
    <property type="evidence" value="ECO:0007669"/>
    <property type="project" value="TreeGrafter"/>
</dbReference>
<dbReference type="SUPFAM" id="SSF47616">
    <property type="entry name" value="GST C-terminal domain-like"/>
    <property type="match status" value="1"/>
</dbReference>
<gene>
    <name evidence="2" type="ORF">C7M84_024291</name>
</gene>
<dbReference type="CDD" id="cd03177">
    <property type="entry name" value="GST_C_Delta_Epsilon"/>
    <property type="match status" value="1"/>
</dbReference>
<keyword evidence="2" id="KW-0808">Transferase</keyword>
<reference evidence="2 3" key="1">
    <citation type="submission" date="2018-04" db="EMBL/GenBank/DDBJ databases">
        <authorList>
            <person name="Zhang X."/>
            <person name="Yuan J."/>
            <person name="Li F."/>
            <person name="Xiang J."/>
        </authorList>
    </citation>
    <scope>NUCLEOTIDE SEQUENCE [LARGE SCALE GENOMIC DNA]</scope>
    <source>
        <tissue evidence="2">Muscle</tissue>
    </source>
</reference>
<dbReference type="FunFam" id="1.20.1050.10:FF:000007">
    <property type="entry name" value="Glutathione S-transferase 1-1"/>
    <property type="match status" value="1"/>
</dbReference>
<evidence type="ECO:0000313" key="2">
    <source>
        <dbReference type="EMBL" id="ROT82553.1"/>
    </source>
</evidence>
<dbReference type="STRING" id="6689.A0A3R7NBF5"/>
<name>A0A3R7NBF5_PENVA</name>
<evidence type="ECO:0000313" key="3">
    <source>
        <dbReference type="Proteomes" id="UP000283509"/>
    </source>
</evidence>
<sequence length="231" mass="25344">MPTEGLLMNVCGRREMGHPEESPPPNLAGTSTCASYWACLFVGETGRYATSVWGFCGAPPFSCRWLVLASICWGRPPTVGHEAPTRSICSYLASRYSKDDSLYPQDPKVRARIDALLYFDMGTLWPRFRNTISASPTQESLDQFHEALGWLDGFLGRGRFAAGTDHVTVADHVLVANVASFEAAGRLPGTRQKVGAWLERCRKEMPGYEEANGRGARALAERLRARLSGGS</sequence>
<dbReference type="PANTHER" id="PTHR43969:SF9">
    <property type="entry name" value="GLUTATHIONE S TRANSFERASE D10, ISOFORM A-RELATED"/>
    <property type="match status" value="1"/>
</dbReference>